<dbReference type="AlphaFoldDB" id="A0A7J0GLM4"/>
<gene>
    <name evidence="2" type="ORF">Acr_22g0009820</name>
</gene>
<evidence type="ECO:0000256" key="1">
    <source>
        <dbReference type="SAM" id="MobiDB-lite"/>
    </source>
</evidence>
<evidence type="ECO:0000313" key="3">
    <source>
        <dbReference type="Proteomes" id="UP000585474"/>
    </source>
</evidence>
<comment type="caution">
    <text evidence="2">The sequence shown here is derived from an EMBL/GenBank/DDBJ whole genome shotgun (WGS) entry which is preliminary data.</text>
</comment>
<name>A0A7J0GLM4_9ERIC</name>
<evidence type="ECO:0000313" key="2">
    <source>
        <dbReference type="EMBL" id="GFZ11584.1"/>
    </source>
</evidence>
<feature type="compositionally biased region" description="Basic and acidic residues" evidence="1">
    <location>
        <begin position="106"/>
        <end position="121"/>
    </location>
</feature>
<keyword evidence="3" id="KW-1185">Reference proteome</keyword>
<accession>A0A7J0GLM4</accession>
<organism evidence="2 3">
    <name type="scientific">Actinidia rufa</name>
    <dbReference type="NCBI Taxonomy" id="165716"/>
    <lineage>
        <taxon>Eukaryota</taxon>
        <taxon>Viridiplantae</taxon>
        <taxon>Streptophyta</taxon>
        <taxon>Embryophyta</taxon>
        <taxon>Tracheophyta</taxon>
        <taxon>Spermatophyta</taxon>
        <taxon>Magnoliopsida</taxon>
        <taxon>eudicotyledons</taxon>
        <taxon>Gunneridae</taxon>
        <taxon>Pentapetalae</taxon>
        <taxon>asterids</taxon>
        <taxon>Ericales</taxon>
        <taxon>Actinidiaceae</taxon>
        <taxon>Actinidia</taxon>
    </lineage>
</organism>
<sequence>MEGKALLPPPSCIDDSSALLRFIMQSVTKSTEKDEHEGFAVWASTLGLISSSTFEHGLSSESELKLSVLMLAKVVERLLILEIQRTDLSQTCFTSLMEASVSLKEAQGEKESGDDQDAGDKETDEEEELLPWKMGLAEEGDMEEQEQELELGKLVDSFTVKITWHVG</sequence>
<reference evidence="2 3" key="1">
    <citation type="submission" date="2019-07" db="EMBL/GenBank/DDBJ databases">
        <title>De Novo Assembly of kiwifruit Actinidia rufa.</title>
        <authorList>
            <person name="Sugita-Konishi S."/>
            <person name="Sato K."/>
            <person name="Mori E."/>
            <person name="Abe Y."/>
            <person name="Kisaki G."/>
            <person name="Hamano K."/>
            <person name="Suezawa K."/>
            <person name="Otani M."/>
            <person name="Fukuda T."/>
            <person name="Manabe T."/>
            <person name="Gomi K."/>
            <person name="Tabuchi M."/>
            <person name="Akimitsu K."/>
            <person name="Kataoka I."/>
        </authorList>
    </citation>
    <scope>NUCLEOTIDE SEQUENCE [LARGE SCALE GENOMIC DNA]</scope>
    <source>
        <strain evidence="3">cv. Fuchu</strain>
    </source>
</reference>
<proteinExistence type="predicted"/>
<protein>
    <submittedName>
        <fullName evidence="2">Uncharacterized protein</fullName>
    </submittedName>
</protein>
<dbReference type="Proteomes" id="UP000585474">
    <property type="component" value="Unassembled WGS sequence"/>
</dbReference>
<feature type="region of interest" description="Disordered" evidence="1">
    <location>
        <begin position="104"/>
        <end position="130"/>
    </location>
</feature>
<dbReference type="EMBL" id="BJWL01000022">
    <property type="protein sequence ID" value="GFZ11584.1"/>
    <property type="molecule type" value="Genomic_DNA"/>
</dbReference>